<dbReference type="Proteomes" id="UP000061512">
    <property type="component" value="Unassembled WGS sequence"/>
</dbReference>
<gene>
    <name evidence="1" type="ORF">WT57_02645</name>
</gene>
<proteinExistence type="predicted"/>
<protein>
    <recommendedName>
        <fullName evidence="3">Cytoplasmic protein</fullName>
    </recommendedName>
</protein>
<accession>A0A132EWR8</accession>
<name>A0A132EWR8_9BURK</name>
<comment type="caution">
    <text evidence="1">The sequence shown here is derived from an EMBL/GenBank/DDBJ whole genome shotgun (WGS) entry which is preliminary data.</text>
</comment>
<evidence type="ECO:0008006" key="3">
    <source>
        <dbReference type="Google" id="ProtNLM"/>
    </source>
</evidence>
<dbReference type="EMBL" id="LPJX01000055">
    <property type="protein sequence ID" value="KWF60960.1"/>
    <property type="molecule type" value="Genomic_DNA"/>
</dbReference>
<evidence type="ECO:0000313" key="1">
    <source>
        <dbReference type="EMBL" id="KWF60960.1"/>
    </source>
</evidence>
<sequence length="438" mass="48487">MTETVAASAYRPRDVVNAPDIKAAIARRSAERGDPAEILAWLGNHFFRWVIGAFEQAQPLHSLDDYRALAGADRAAPDWLVRRFRARAAQHAAVAPGAELAANAAAAPVATEPMPLYFIDPEHMLLLERERVLVEFLHARIGTRDAQKLQRITCAMAFELWTREHQRMQARRDKGWVPSSGLALREVLRTPNGILFEFAGDHPALREEMAYESYCMQHCLGQFADRRRLRGGYGEQYVQAVQDGRLRLFTLRGAGNQPHVTISLSTHGDALRIDQIKGKQNRHPVRRYTEDVRLFLRALAPRGERHPDCEGMGLVFEPDAPDATAGEWTFITEVRSPDYLLSVMSENFHLIEHFEQPPAVLQWLLLRNAPHALGQLRQIDPAVAAAARHALPPDALPAGPQPGATPAACFEIEGIPVDPALCAALATIGPAAVDGRPS</sequence>
<reference evidence="1 2" key="1">
    <citation type="submission" date="2015-11" db="EMBL/GenBank/DDBJ databases">
        <title>Expanding the genomic diversity of Burkholderia species for the development of highly accurate diagnostics.</title>
        <authorList>
            <person name="Sahl J."/>
            <person name="Keim P."/>
            <person name="Wagner D."/>
        </authorList>
    </citation>
    <scope>NUCLEOTIDE SEQUENCE [LARGE SCALE GENOMIC DNA]</scope>
    <source>
        <strain evidence="1 2">MSMB574WGS</strain>
    </source>
</reference>
<dbReference type="RefSeq" id="WP_060299927.1">
    <property type="nucleotide sequence ID" value="NZ_LPJX01000055.1"/>
</dbReference>
<evidence type="ECO:0000313" key="2">
    <source>
        <dbReference type="Proteomes" id="UP000061512"/>
    </source>
</evidence>
<organism evidence="1 2">
    <name type="scientific">Burkholderia pseudomultivorans</name>
    <dbReference type="NCBI Taxonomy" id="1207504"/>
    <lineage>
        <taxon>Bacteria</taxon>
        <taxon>Pseudomonadati</taxon>
        <taxon>Pseudomonadota</taxon>
        <taxon>Betaproteobacteria</taxon>
        <taxon>Burkholderiales</taxon>
        <taxon>Burkholderiaceae</taxon>
        <taxon>Burkholderia</taxon>
        <taxon>Burkholderia cepacia complex</taxon>
    </lineage>
</organism>
<dbReference type="AlphaFoldDB" id="A0A132EWR8"/>